<dbReference type="SMART" id="SM00563">
    <property type="entry name" value="PlsC"/>
    <property type="match status" value="1"/>
</dbReference>
<keyword evidence="2" id="KW-0812">Transmembrane</keyword>
<dbReference type="eggNOG" id="COG0204">
    <property type="taxonomic scope" value="Bacteria"/>
</dbReference>
<name>A0A0A0JK50_9MICO</name>
<keyword evidence="4" id="KW-0808">Transferase</keyword>
<dbReference type="GO" id="GO:0016746">
    <property type="term" value="F:acyltransferase activity"/>
    <property type="evidence" value="ECO:0007669"/>
    <property type="project" value="UniProtKB-KW"/>
</dbReference>
<dbReference type="InterPro" id="IPR002123">
    <property type="entry name" value="Plipid/glycerol_acylTrfase"/>
</dbReference>
<dbReference type="STRING" id="1385521.N803_14850"/>
<feature type="transmembrane region" description="Helical" evidence="2">
    <location>
        <begin position="51"/>
        <end position="70"/>
    </location>
</feature>
<evidence type="ECO:0000313" key="4">
    <source>
        <dbReference type="EMBL" id="KGN37134.1"/>
    </source>
</evidence>
<evidence type="ECO:0000256" key="2">
    <source>
        <dbReference type="SAM" id="Phobius"/>
    </source>
</evidence>
<evidence type="ECO:0000259" key="3">
    <source>
        <dbReference type="SMART" id="SM00563"/>
    </source>
</evidence>
<dbReference type="OrthoDB" id="7054180at2"/>
<feature type="transmembrane region" description="Helical" evidence="2">
    <location>
        <begin position="20"/>
        <end position="44"/>
    </location>
</feature>
<sequence>MGLAGIPKPPRLARKVLPIVWPVGAAAVTGLATPVIVAGAFHSFIDKRARLFRVSVLGVGLVWVDVRMLMECWRLSLKNPTREGPQWEDDHEAVFLAGLNRAMILARQWVGFEVRLDGRMHFGSETAPLIAFARHAGPGDSLALAWLLGHTAGRMPKIVLAEALRWDPTVDALLTRMRSYFVPSRTGAGDDRVSGVRELARGLKEDDALLLFPEGQNFSPGRRRALISRLREAGQELRARRAISLWNTLPPKTRGVIAAMEARPDADVMIVAHAGFGQLTTPAEIWGAIPFTDRPFLVQTRTYAASDVPDEPAAIEAWIDDEWSDIDAWVTTVEGRAQGGADDRAQRAAEASPQSD</sequence>
<reference evidence="4 5" key="1">
    <citation type="submission" date="2013-08" db="EMBL/GenBank/DDBJ databases">
        <title>The genome sequence of Knoellia subterranea.</title>
        <authorList>
            <person name="Zhu W."/>
            <person name="Wang G."/>
        </authorList>
    </citation>
    <scope>NUCLEOTIDE SEQUENCE [LARGE SCALE GENOMIC DNA]</scope>
    <source>
        <strain evidence="4 5">KCTC 19937</strain>
    </source>
</reference>
<feature type="region of interest" description="Disordered" evidence="1">
    <location>
        <begin position="336"/>
        <end position="356"/>
    </location>
</feature>
<organism evidence="4 5">
    <name type="scientific">Knoellia subterranea KCTC 19937</name>
    <dbReference type="NCBI Taxonomy" id="1385521"/>
    <lineage>
        <taxon>Bacteria</taxon>
        <taxon>Bacillati</taxon>
        <taxon>Actinomycetota</taxon>
        <taxon>Actinomycetes</taxon>
        <taxon>Micrococcales</taxon>
        <taxon>Intrasporangiaceae</taxon>
        <taxon>Knoellia</taxon>
    </lineage>
</organism>
<gene>
    <name evidence="4" type="ORF">N803_14850</name>
</gene>
<dbReference type="AlphaFoldDB" id="A0A0A0JK50"/>
<accession>A0A0A0JK50</accession>
<keyword evidence="2" id="KW-1133">Transmembrane helix</keyword>
<keyword evidence="4" id="KW-0012">Acyltransferase</keyword>
<evidence type="ECO:0000256" key="1">
    <source>
        <dbReference type="SAM" id="MobiDB-lite"/>
    </source>
</evidence>
<keyword evidence="2" id="KW-0472">Membrane</keyword>
<evidence type="ECO:0000313" key="5">
    <source>
        <dbReference type="Proteomes" id="UP000030011"/>
    </source>
</evidence>
<keyword evidence="5" id="KW-1185">Reference proteome</keyword>
<protein>
    <submittedName>
        <fullName evidence="4">Glycerol acyltransferase</fullName>
    </submittedName>
</protein>
<dbReference type="Pfam" id="PF01553">
    <property type="entry name" value="Acyltransferase"/>
    <property type="match status" value="1"/>
</dbReference>
<comment type="caution">
    <text evidence="4">The sequence shown here is derived from an EMBL/GenBank/DDBJ whole genome shotgun (WGS) entry which is preliminary data.</text>
</comment>
<dbReference type="Proteomes" id="UP000030011">
    <property type="component" value="Unassembled WGS sequence"/>
</dbReference>
<dbReference type="RefSeq" id="WP_052112194.1">
    <property type="nucleotide sequence ID" value="NZ_AVPK01000006.1"/>
</dbReference>
<dbReference type="EMBL" id="AVPK01000006">
    <property type="protein sequence ID" value="KGN37134.1"/>
    <property type="molecule type" value="Genomic_DNA"/>
</dbReference>
<feature type="domain" description="Phospholipid/glycerol acyltransferase" evidence="3">
    <location>
        <begin position="129"/>
        <end position="245"/>
    </location>
</feature>
<proteinExistence type="predicted"/>